<protein>
    <recommendedName>
        <fullName evidence="3">Asparagine synthetase domain-containing protein</fullName>
    </recommendedName>
</protein>
<organism evidence="1 2">
    <name type="scientific">Alteromonas aquimaris</name>
    <dbReference type="NCBI Taxonomy" id="2998417"/>
    <lineage>
        <taxon>Bacteria</taxon>
        <taxon>Pseudomonadati</taxon>
        <taxon>Pseudomonadota</taxon>
        <taxon>Gammaproteobacteria</taxon>
        <taxon>Alteromonadales</taxon>
        <taxon>Alteromonadaceae</taxon>
        <taxon>Alteromonas/Salinimonas group</taxon>
        <taxon>Alteromonas</taxon>
    </lineage>
</organism>
<dbReference type="Proteomes" id="UP001142810">
    <property type="component" value="Unassembled WGS sequence"/>
</dbReference>
<name>A0ABT3P3D4_9ALTE</name>
<proteinExistence type="predicted"/>
<evidence type="ECO:0000313" key="1">
    <source>
        <dbReference type="EMBL" id="MCW8107264.1"/>
    </source>
</evidence>
<evidence type="ECO:0008006" key="3">
    <source>
        <dbReference type="Google" id="ProtNLM"/>
    </source>
</evidence>
<accession>A0ABT3P3D4</accession>
<keyword evidence="2" id="KW-1185">Reference proteome</keyword>
<dbReference type="RefSeq" id="WP_265615962.1">
    <property type="nucleotide sequence ID" value="NZ_JAPFRD010000002.1"/>
</dbReference>
<dbReference type="EMBL" id="JAPFRD010000002">
    <property type="protein sequence ID" value="MCW8107264.1"/>
    <property type="molecule type" value="Genomic_DNA"/>
</dbReference>
<gene>
    <name evidence="1" type="ORF">OPS25_01935</name>
</gene>
<comment type="caution">
    <text evidence="1">The sequence shown here is derived from an EMBL/GenBank/DDBJ whole genome shotgun (WGS) entry which is preliminary data.</text>
</comment>
<sequence length="585" mass="67086">MRNPTSQTGKGFLICISNPIKNASLYFANEKSWGSTSISYQEDYSKNVIVDVDEAGFFIYLGDRHFTENTADFLTKTKNYNEDTLVGTTILYSAESHKVVIQSDYLGTEPVYYLYQNGTFWLTDRIENMPRVASCTMDLMQVYASVHKGATISDRTVFNEVKQTRPLQRVNFDGKTGKLSIFDSDCWRRDNETDPSALFSQISERFKRVIEESPKTNLMLSAGWDSRLLLTDVNRLEQVYSHGDLASREIEIAFQYGVITGVPFNMVPLQYTAYDGATITEMLQKTGQCLFPHWYSASKYLHKLGNFPLSAGLACELVSGHYGVNSLPGKGKLMRTLKTMLAPNKYEAIEDDKAIEFLTTKLSQGFVELPWFFSKSINFEEIKCQYAEEVRACLRGYSDKNTSGIHELCERFKLEHDSRQYFSYQTKSAIADLGYNHPYSDAKLNKLALSVPYKYRANYRLSQYILKKHAPHLLSQALAATLISARFGISLQEFSRFARIIGEKIYTLSSKKLPKGLGWNNFQFLHDTATFHDYTDMLVDEIWDKDKIHLFIKKYRENNGDAYSLLILFTKMLTTDYRLNPSRNL</sequence>
<reference evidence="1" key="1">
    <citation type="submission" date="2022-11" db="EMBL/GenBank/DDBJ databases">
        <title>Alteromonas sp. nov., isolated from sea water of the Qingdao.</title>
        <authorList>
            <person name="Wang Q."/>
        </authorList>
    </citation>
    <scope>NUCLEOTIDE SEQUENCE</scope>
    <source>
        <strain evidence="1">ASW11-7</strain>
    </source>
</reference>
<evidence type="ECO:0000313" key="2">
    <source>
        <dbReference type="Proteomes" id="UP001142810"/>
    </source>
</evidence>